<evidence type="ECO:0000256" key="7">
    <source>
        <dbReference type="ARBA" id="ARBA00023049"/>
    </source>
</evidence>
<evidence type="ECO:0000256" key="6">
    <source>
        <dbReference type="ARBA" id="ARBA00022833"/>
    </source>
</evidence>
<proteinExistence type="inferred from homology"/>
<dbReference type="InterPro" id="IPR008753">
    <property type="entry name" value="Peptidase_M13_N"/>
</dbReference>
<dbReference type="PROSITE" id="PS51885">
    <property type="entry name" value="NEPRILYSIN"/>
    <property type="match status" value="1"/>
</dbReference>
<evidence type="ECO:0000256" key="3">
    <source>
        <dbReference type="ARBA" id="ARBA00022670"/>
    </source>
</evidence>
<keyword evidence="3" id="KW-0645">Protease</keyword>
<keyword evidence="5" id="KW-0378">Hydrolase</keyword>
<comment type="similarity">
    <text evidence="2">Belongs to the peptidase M13 family.</text>
</comment>
<feature type="domain" description="Peptidase M13 N-terminal" evidence="9">
    <location>
        <begin position="13"/>
        <end position="390"/>
    </location>
</feature>
<name>A0A9Q8MUC2_9LACO</name>
<dbReference type="InterPro" id="IPR042089">
    <property type="entry name" value="Peptidase_M13_dom_2"/>
</dbReference>
<evidence type="ECO:0000256" key="2">
    <source>
        <dbReference type="ARBA" id="ARBA00007357"/>
    </source>
</evidence>
<keyword evidence="7" id="KW-0482">Metalloprotease</keyword>
<dbReference type="SUPFAM" id="SSF55486">
    <property type="entry name" value="Metalloproteases ('zincins'), catalytic domain"/>
    <property type="match status" value="1"/>
</dbReference>
<evidence type="ECO:0000256" key="1">
    <source>
        <dbReference type="ARBA" id="ARBA00001947"/>
    </source>
</evidence>
<dbReference type="Pfam" id="PF05649">
    <property type="entry name" value="Peptidase_M13_N"/>
    <property type="match status" value="1"/>
</dbReference>
<dbReference type="RefSeq" id="WP_140936141.1">
    <property type="nucleotide sequence ID" value="NZ_QUBF01000001.1"/>
</dbReference>
<dbReference type="Proteomes" id="UP000784700">
    <property type="component" value="Unassembled WGS sequence"/>
</dbReference>
<protein>
    <submittedName>
        <fullName evidence="10">M13 family peptidase</fullName>
    </submittedName>
</protein>
<dbReference type="Pfam" id="PF01431">
    <property type="entry name" value="Peptidase_M13"/>
    <property type="match status" value="1"/>
</dbReference>
<sequence>MNNNEISDSKIRDNFYDAVNGEWIKNATIPSDHSSTGGFMDLVDNIDKTLMNDFEDIKSGKIKPQNNDMVEFKKLYELATDFDKREQDGAKPVQPILEKIENIKSFDDLNKQLANWTLDGLPLPFDFGIEADMKNAKYNALYASGAGTFLPDKTYYDKENSAGAKLMPVFKDMSKQLLVMAGYNEVQAKNIVDSAEEFDRLIAPNIKSAEESADFTKMYNPMSFDSLSNKVDKFDLNSYVKGLIGQIPDQVIVSEPEYFDAFNKIVNDDTFAMMKNWMLVKTINASTGLLTEEFRQVGGEFSRTLSGKKAAVKKEKAAYYLASGTFNQVIGDYYGHKYFGEKAKQNVHDMVVKMINVYEKRLDNNTWLSEDTKKMAIKKLNALQIHVGYPDKINPLFDTFKVNGKDENGDLFTNIHNIGKLVIKDEFSKWNKPVDKSLWDMSANTVNAYYSPLENVIVFPAAILQAPFYSLKQSSSENFGGIGAVIAHEISHAFDNNGCQFDEDGNLNNWWTKEDHEHFDKLAQSMIKEFDGLPFAGQKVNGKLTVSENIADGGGLSCAEEAAKGEEDCNLRDFFINWAKIWRTKSTEQFKQLLLSIDVHAPSELRAQVQVKNLADFYTTFDVKPDDGMYMKPEDRVNIW</sequence>
<dbReference type="GO" id="GO:0004222">
    <property type="term" value="F:metalloendopeptidase activity"/>
    <property type="evidence" value="ECO:0007669"/>
    <property type="project" value="InterPro"/>
</dbReference>
<dbReference type="CDD" id="cd08662">
    <property type="entry name" value="M13"/>
    <property type="match status" value="1"/>
</dbReference>
<dbReference type="PANTHER" id="PTHR11733:SF167">
    <property type="entry name" value="FI17812P1-RELATED"/>
    <property type="match status" value="1"/>
</dbReference>
<reference evidence="10" key="1">
    <citation type="submission" date="2018-08" db="EMBL/GenBank/DDBJ databases">
        <title>Comparative genomics of wild bee and flower associated Lactobacillus reveals potential adaptation to the bee host.</title>
        <authorList>
            <person name="Vuong H.Q."/>
            <person name="Mcfrederick Q.S."/>
        </authorList>
    </citation>
    <scope>NUCLEOTIDE SEQUENCE</scope>
    <source>
        <strain evidence="10">HV_63</strain>
    </source>
</reference>
<evidence type="ECO:0000259" key="8">
    <source>
        <dbReference type="Pfam" id="PF01431"/>
    </source>
</evidence>
<evidence type="ECO:0000256" key="4">
    <source>
        <dbReference type="ARBA" id="ARBA00022723"/>
    </source>
</evidence>
<organism evidence="10 11">
    <name type="scientific">Apilactobacillus micheneri</name>
    <dbReference type="NCBI Taxonomy" id="1899430"/>
    <lineage>
        <taxon>Bacteria</taxon>
        <taxon>Bacillati</taxon>
        <taxon>Bacillota</taxon>
        <taxon>Bacilli</taxon>
        <taxon>Lactobacillales</taxon>
        <taxon>Lactobacillaceae</taxon>
        <taxon>Apilactobacillus</taxon>
    </lineage>
</organism>
<gene>
    <name evidence="10" type="ORF">DY130_01000</name>
</gene>
<comment type="caution">
    <text evidence="10">The sequence shown here is derived from an EMBL/GenBank/DDBJ whole genome shotgun (WGS) entry which is preliminary data.</text>
</comment>
<dbReference type="Gene3D" id="3.40.390.10">
    <property type="entry name" value="Collagenase (Catalytic Domain)"/>
    <property type="match status" value="1"/>
</dbReference>
<evidence type="ECO:0000313" key="11">
    <source>
        <dbReference type="Proteomes" id="UP000784700"/>
    </source>
</evidence>
<dbReference type="InterPro" id="IPR000718">
    <property type="entry name" value="Peptidase_M13"/>
</dbReference>
<dbReference type="PRINTS" id="PR00786">
    <property type="entry name" value="NEPRILYSIN"/>
</dbReference>
<evidence type="ECO:0000259" key="9">
    <source>
        <dbReference type="Pfam" id="PF05649"/>
    </source>
</evidence>
<evidence type="ECO:0000256" key="5">
    <source>
        <dbReference type="ARBA" id="ARBA00022801"/>
    </source>
</evidence>
<dbReference type="InterPro" id="IPR018497">
    <property type="entry name" value="Peptidase_M13_C"/>
</dbReference>
<dbReference type="PANTHER" id="PTHR11733">
    <property type="entry name" value="ZINC METALLOPROTEASE FAMILY M13 NEPRILYSIN-RELATED"/>
    <property type="match status" value="1"/>
</dbReference>
<dbReference type="InterPro" id="IPR024079">
    <property type="entry name" value="MetalloPept_cat_dom_sf"/>
</dbReference>
<keyword evidence="6" id="KW-0862">Zinc</keyword>
<evidence type="ECO:0000313" key="10">
    <source>
        <dbReference type="EMBL" id="TPR46123.1"/>
    </source>
</evidence>
<keyword evidence="4" id="KW-0479">Metal-binding</keyword>
<comment type="cofactor">
    <cofactor evidence="1">
        <name>Zn(2+)</name>
        <dbReference type="ChEBI" id="CHEBI:29105"/>
    </cofactor>
</comment>
<dbReference type="Gene3D" id="1.10.1380.10">
    <property type="entry name" value="Neutral endopeptidase , domain2"/>
    <property type="match status" value="1"/>
</dbReference>
<dbReference type="AlphaFoldDB" id="A0A9Q8MUC2"/>
<dbReference type="GO" id="GO:0005886">
    <property type="term" value="C:plasma membrane"/>
    <property type="evidence" value="ECO:0007669"/>
    <property type="project" value="TreeGrafter"/>
</dbReference>
<accession>A0A9Q8MUC2</accession>
<dbReference type="EMBL" id="QUBG01000001">
    <property type="protein sequence ID" value="TPR46123.1"/>
    <property type="molecule type" value="Genomic_DNA"/>
</dbReference>
<feature type="domain" description="Peptidase M13 C-terminal" evidence="8">
    <location>
        <begin position="447"/>
        <end position="637"/>
    </location>
</feature>
<dbReference type="GO" id="GO:0016485">
    <property type="term" value="P:protein processing"/>
    <property type="evidence" value="ECO:0007669"/>
    <property type="project" value="TreeGrafter"/>
</dbReference>
<dbReference type="GO" id="GO:0046872">
    <property type="term" value="F:metal ion binding"/>
    <property type="evidence" value="ECO:0007669"/>
    <property type="project" value="UniProtKB-KW"/>
</dbReference>